<dbReference type="SUPFAM" id="SSF51182">
    <property type="entry name" value="RmlC-like cupins"/>
    <property type="match status" value="1"/>
</dbReference>
<dbReference type="AlphaFoldDB" id="W7MC74"/>
<dbReference type="EMBL" id="CM000587">
    <property type="protein sequence ID" value="EWG48596.1"/>
    <property type="molecule type" value="Genomic_DNA"/>
</dbReference>
<dbReference type="PANTHER" id="PTHR36156:SF2">
    <property type="entry name" value="CUPIN TYPE-2 DOMAIN-CONTAINING PROTEIN"/>
    <property type="match status" value="1"/>
</dbReference>
<dbReference type="PANTHER" id="PTHR36156">
    <property type="entry name" value="SLR2101 PROTEIN"/>
    <property type="match status" value="1"/>
</dbReference>
<protein>
    <recommendedName>
        <fullName evidence="3">Cupin 2 conserved barrel domain-containing protein</fullName>
    </recommendedName>
</protein>
<dbReference type="Proteomes" id="UP000009096">
    <property type="component" value="Chromosome 10"/>
</dbReference>
<keyword evidence="2" id="KW-1185">Reference proteome</keyword>
<dbReference type="EMBL" id="DS022252">
    <property type="protein sequence ID" value="EWG48596.1"/>
    <property type="molecule type" value="Genomic_DNA"/>
</dbReference>
<dbReference type="Gene3D" id="2.60.120.10">
    <property type="entry name" value="Jelly Rolls"/>
    <property type="match status" value="1"/>
</dbReference>
<evidence type="ECO:0000313" key="1">
    <source>
        <dbReference type="EMBL" id="EWG48596.1"/>
    </source>
</evidence>
<accession>W7MC74</accession>
<dbReference type="OrthoDB" id="5840532at2759"/>
<evidence type="ECO:0000313" key="2">
    <source>
        <dbReference type="Proteomes" id="UP000009096"/>
    </source>
</evidence>
<dbReference type="InterPro" id="IPR011051">
    <property type="entry name" value="RmlC_Cupin_sf"/>
</dbReference>
<dbReference type="GeneID" id="30073167"/>
<gene>
    <name evidence="1" type="ORF">FVEG_16291</name>
</gene>
<organism evidence="1 2">
    <name type="scientific">Gibberella moniliformis (strain M3125 / FGSC 7600)</name>
    <name type="common">Maize ear and stalk rot fungus</name>
    <name type="synonym">Fusarium verticillioides</name>
    <dbReference type="NCBI Taxonomy" id="334819"/>
    <lineage>
        <taxon>Eukaryota</taxon>
        <taxon>Fungi</taxon>
        <taxon>Dikarya</taxon>
        <taxon>Ascomycota</taxon>
        <taxon>Pezizomycotina</taxon>
        <taxon>Sordariomycetes</taxon>
        <taxon>Hypocreomycetidae</taxon>
        <taxon>Hypocreales</taxon>
        <taxon>Nectriaceae</taxon>
        <taxon>Fusarium</taxon>
        <taxon>Fusarium fujikuroi species complex</taxon>
    </lineage>
</organism>
<dbReference type="VEuPathDB" id="FungiDB:FVEG_16291"/>
<reference evidence="1 2" key="1">
    <citation type="journal article" date="2010" name="Nature">
        <title>Comparative genomics reveals mobile pathogenicity chromosomes in Fusarium.</title>
        <authorList>
            <person name="Ma L.J."/>
            <person name="van der Does H.C."/>
            <person name="Borkovich K.A."/>
            <person name="Coleman J.J."/>
            <person name="Daboussi M.J."/>
            <person name="Di Pietro A."/>
            <person name="Dufresne M."/>
            <person name="Freitag M."/>
            <person name="Grabherr M."/>
            <person name="Henrissat B."/>
            <person name="Houterman P.M."/>
            <person name="Kang S."/>
            <person name="Shim W.B."/>
            <person name="Woloshuk C."/>
            <person name="Xie X."/>
            <person name="Xu J.R."/>
            <person name="Antoniw J."/>
            <person name="Baker S.E."/>
            <person name="Bluhm B.H."/>
            <person name="Breakspear A."/>
            <person name="Brown D.W."/>
            <person name="Butchko R.A."/>
            <person name="Chapman S."/>
            <person name="Coulson R."/>
            <person name="Coutinho P.M."/>
            <person name="Danchin E.G."/>
            <person name="Diener A."/>
            <person name="Gale L.R."/>
            <person name="Gardiner D.M."/>
            <person name="Goff S."/>
            <person name="Hammond-Kosack K.E."/>
            <person name="Hilburn K."/>
            <person name="Hua-Van A."/>
            <person name="Jonkers W."/>
            <person name="Kazan K."/>
            <person name="Kodira C.D."/>
            <person name="Koehrsen M."/>
            <person name="Kumar L."/>
            <person name="Lee Y.H."/>
            <person name="Li L."/>
            <person name="Manners J.M."/>
            <person name="Miranda-Saavedra D."/>
            <person name="Mukherjee M."/>
            <person name="Park G."/>
            <person name="Park J."/>
            <person name="Park S.Y."/>
            <person name="Proctor R.H."/>
            <person name="Regev A."/>
            <person name="Ruiz-Roldan M.C."/>
            <person name="Sain D."/>
            <person name="Sakthikumar S."/>
            <person name="Sykes S."/>
            <person name="Schwartz D.C."/>
            <person name="Turgeon B.G."/>
            <person name="Wapinski I."/>
            <person name="Yoder O."/>
            <person name="Young S."/>
            <person name="Zeng Q."/>
            <person name="Zhou S."/>
            <person name="Galagan J."/>
            <person name="Cuomo C.A."/>
            <person name="Kistler H.C."/>
            <person name="Rep M."/>
        </authorList>
    </citation>
    <scope>NUCLEOTIDE SEQUENCE [LARGE SCALE GENOMIC DNA]</scope>
    <source>
        <strain evidence="2">M3125 / FGSC 7600</strain>
    </source>
</reference>
<proteinExistence type="predicted"/>
<evidence type="ECO:0008006" key="3">
    <source>
        <dbReference type="Google" id="ProtNLM"/>
    </source>
</evidence>
<sequence length="66" mass="7712">MGEVYRELDSGQKFLLRAGDHIVQRTTMHRWINASKTHRARVITVLLTCDPFKVNGQYVTEEHRSN</sequence>
<dbReference type="InterPro" id="IPR047142">
    <property type="entry name" value="OryJ/VirC-like"/>
</dbReference>
<dbReference type="InterPro" id="IPR014710">
    <property type="entry name" value="RmlC-like_jellyroll"/>
</dbReference>
<dbReference type="KEGG" id="fvr:FVEG_16291"/>
<name>W7MC74_GIBM7</name>
<dbReference type="RefSeq" id="XP_018754787.1">
    <property type="nucleotide sequence ID" value="XM_018905541.1"/>
</dbReference>